<keyword evidence="3" id="KW-1185">Reference proteome</keyword>
<feature type="transmembrane region" description="Helical" evidence="1">
    <location>
        <begin position="120"/>
        <end position="141"/>
    </location>
</feature>
<evidence type="ECO:0000313" key="2">
    <source>
        <dbReference type="EMBL" id="TCL69406.1"/>
    </source>
</evidence>
<keyword evidence="1" id="KW-1133">Transmembrane helix</keyword>
<dbReference type="InterPro" id="IPR007272">
    <property type="entry name" value="Sulf_transp_TsuA/YedE"/>
</dbReference>
<feature type="transmembrane region" description="Helical" evidence="1">
    <location>
        <begin position="50"/>
        <end position="67"/>
    </location>
</feature>
<proteinExistence type="predicted"/>
<name>A0A4R1RSP6_HYDET</name>
<keyword evidence="1" id="KW-0472">Membrane</keyword>
<dbReference type="Pfam" id="PF04143">
    <property type="entry name" value="Sulf_transp"/>
    <property type="match status" value="1"/>
</dbReference>
<sequence>MTVEIQQARETAVRRTPKKRKNQLPIAIIVLILVIVLAVVFGQISSGLAVAWIFGVAFGVVLQKSRFCFTAAFRDPILTGGTSLSKAVLTAISIALAGFAVIQLFALQSGKGVPGAVNPVGIHVAIGATMFGIGAVISGGCASGTLMRFGEGFMMQWLSLAFFVVGSLWGAHDFGWWQQAVISASPKIHLPSLLGWPAALILQFAVLGGLFFLADWWGKKRNQA</sequence>
<gene>
    <name evidence="2" type="ORF">EDC14_1012103</name>
</gene>
<reference evidence="2 3" key="1">
    <citation type="submission" date="2019-03" db="EMBL/GenBank/DDBJ databases">
        <title>Genomic Encyclopedia of Type Strains, Phase IV (KMG-IV): sequencing the most valuable type-strain genomes for metagenomic binning, comparative biology and taxonomic classification.</title>
        <authorList>
            <person name="Goeker M."/>
        </authorList>
    </citation>
    <scope>NUCLEOTIDE SEQUENCE [LARGE SCALE GENOMIC DNA]</scope>
    <source>
        <strain evidence="2 3">LX-B</strain>
    </source>
</reference>
<evidence type="ECO:0000313" key="3">
    <source>
        <dbReference type="Proteomes" id="UP000295008"/>
    </source>
</evidence>
<dbReference type="Proteomes" id="UP000295008">
    <property type="component" value="Unassembled WGS sequence"/>
</dbReference>
<accession>A0A4R1RSP6</accession>
<keyword evidence="1" id="KW-0812">Transmembrane</keyword>
<feature type="transmembrane region" description="Helical" evidence="1">
    <location>
        <begin position="153"/>
        <end position="172"/>
    </location>
</feature>
<feature type="transmembrane region" description="Helical" evidence="1">
    <location>
        <begin position="192"/>
        <end position="214"/>
    </location>
</feature>
<comment type="caution">
    <text evidence="2">The sequence shown here is derived from an EMBL/GenBank/DDBJ whole genome shotgun (WGS) entry which is preliminary data.</text>
</comment>
<organism evidence="2 3">
    <name type="scientific">Hydrogenispora ethanolica</name>
    <dbReference type="NCBI Taxonomy" id="1082276"/>
    <lineage>
        <taxon>Bacteria</taxon>
        <taxon>Bacillati</taxon>
        <taxon>Bacillota</taxon>
        <taxon>Hydrogenispora</taxon>
    </lineage>
</organism>
<dbReference type="AlphaFoldDB" id="A0A4R1RSP6"/>
<evidence type="ECO:0000256" key="1">
    <source>
        <dbReference type="SAM" id="Phobius"/>
    </source>
</evidence>
<protein>
    <submittedName>
        <fullName evidence="2">Uncharacterized protein</fullName>
    </submittedName>
</protein>
<dbReference type="EMBL" id="SLUN01000012">
    <property type="protein sequence ID" value="TCL69406.1"/>
    <property type="molecule type" value="Genomic_DNA"/>
</dbReference>
<feature type="transmembrane region" description="Helical" evidence="1">
    <location>
        <begin position="87"/>
        <end position="108"/>
    </location>
</feature>
<feature type="transmembrane region" description="Helical" evidence="1">
    <location>
        <begin position="24"/>
        <end position="44"/>
    </location>
</feature>